<evidence type="ECO:0000313" key="1">
    <source>
        <dbReference type="EMBL" id="CAD5116979.1"/>
    </source>
</evidence>
<protein>
    <submittedName>
        <fullName evidence="1">Uncharacterized protein</fullName>
    </submittedName>
</protein>
<sequence length="124" mass="14699">MTNMYHSNESNNILFDLRHQVEQEALNLRKEMEGIKVGYEQLDLKNRTAKEELNELGGKLCLLQGRARVKKNQINQKRNDIRVMRWKSFEIQQENDALKSQLLTIEKQGVNVADIRRRYNLQND</sequence>
<accession>A0A7I8VL47</accession>
<evidence type="ECO:0000313" key="2">
    <source>
        <dbReference type="Proteomes" id="UP000549394"/>
    </source>
</evidence>
<keyword evidence="2" id="KW-1185">Reference proteome</keyword>
<reference evidence="1 2" key="1">
    <citation type="submission" date="2020-08" db="EMBL/GenBank/DDBJ databases">
        <authorList>
            <person name="Hejnol A."/>
        </authorList>
    </citation>
    <scope>NUCLEOTIDE SEQUENCE [LARGE SCALE GENOMIC DNA]</scope>
</reference>
<gene>
    <name evidence="1" type="ORF">DGYR_LOCUS5555</name>
</gene>
<proteinExistence type="predicted"/>
<organism evidence="1 2">
    <name type="scientific">Dimorphilus gyrociliatus</name>
    <dbReference type="NCBI Taxonomy" id="2664684"/>
    <lineage>
        <taxon>Eukaryota</taxon>
        <taxon>Metazoa</taxon>
        <taxon>Spiralia</taxon>
        <taxon>Lophotrochozoa</taxon>
        <taxon>Annelida</taxon>
        <taxon>Polychaeta</taxon>
        <taxon>Polychaeta incertae sedis</taxon>
        <taxon>Dinophilidae</taxon>
        <taxon>Dimorphilus</taxon>
    </lineage>
</organism>
<name>A0A7I8VL47_9ANNE</name>
<dbReference type="AlphaFoldDB" id="A0A7I8VL47"/>
<dbReference type="Proteomes" id="UP000549394">
    <property type="component" value="Unassembled WGS sequence"/>
</dbReference>
<comment type="caution">
    <text evidence="1">The sequence shown here is derived from an EMBL/GenBank/DDBJ whole genome shotgun (WGS) entry which is preliminary data.</text>
</comment>
<dbReference type="EMBL" id="CAJFCJ010000007">
    <property type="protein sequence ID" value="CAD5116979.1"/>
    <property type="molecule type" value="Genomic_DNA"/>
</dbReference>